<proteinExistence type="predicted"/>
<feature type="signal peptide" evidence="1">
    <location>
        <begin position="1"/>
        <end position="19"/>
    </location>
</feature>
<keyword evidence="1" id="KW-0732">Signal</keyword>
<name>A0A430G4A6_9SPHN</name>
<sequence>MMRTALTAAALAFAAPAIAQTAPATAAAADPARLAAAEKAVASLVPEGIYMKMMRNQFPRMMDAMMAQMMGQTPNEMGMPEAGADGDKPMRETAAKADPHFEERMRIMTRVMGEEMGTVFEKIEPRVRIGLSRAFARKFTIEQLDAQNAFFATPAGKAFANEYLTTFMDPEVMQEMMAAMPEMMKAMPAIMAKVEAATKHLPPPPAPKTPEKE</sequence>
<organism evidence="2 3">
    <name type="scientific">Sphingomonas koreensis</name>
    <dbReference type="NCBI Taxonomy" id="93064"/>
    <lineage>
        <taxon>Bacteria</taxon>
        <taxon>Pseudomonadati</taxon>
        <taxon>Pseudomonadota</taxon>
        <taxon>Alphaproteobacteria</taxon>
        <taxon>Sphingomonadales</taxon>
        <taxon>Sphingomonadaceae</taxon>
        <taxon>Sphingomonas</taxon>
    </lineage>
</organism>
<dbReference type="Proteomes" id="UP000287746">
    <property type="component" value="Unassembled WGS sequence"/>
</dbReference>
<reference evidence="2 3" key="1">
    <citation type="submission" date="2018-07" db="EMBL/GenBank/DDBJ databases">
        <title>Genomic and Epidemiologic Investigation of an Indolent Hospital Outbreak.</title>
        <authorList>
            <person name="Johnson R.C."/>
            <person name="Deming C."/>
            <person name="Conlan S."/>
            <person name="Zellmer C.J."/>
            <person name="Michelin A.V."/>
            <person name="Lee-Lin S."/>
            <person name="Thomas P.J."/>
            <person name="Park M."/>
            <person name="Weingarten R.A."/>
            <person name="Less J."/>
            <person name="Dekker J.P."/>
            <person name="Frank K.M."/>
            <person name="Musser K.A."/>
            <person name="Mcquiston J.R."/>
            <person name="Henderson D.K."/>
            <person name="Lau A.F."/>
            <person name="Palmore T.N."/>
            <person name="Segre J.A."/>
        </authorList>
    </citation>
    <scope>NUCLEOTIDE SEQUENCE [LARGE SCALE GENOMIC DNA]</scope>
    <source>
        <strain evidence="2 3">SK-CDC1_0717</strain>
    </source>
</reference>
<feature type="chain" id="PRO_5019366102" evidence="1">
    <location>
        <begin position="20"/>
        <end position="213"/>
    </location>
</feature>
<dbReference type="EMBL" id="QQYZ01000007">
    <property type="protein sequence ID" value="RSY85992.1"/>
    <property type="molecule type" value="Genomic_DNA"/>
</dbReference>
<gene>
    <name evidence="2" type="ORF">DAH66_09890</name>
</gene>
<dbReference type="RefSeq" id="WP_126004381.1">
    <property type="nucleotide sequence ID" value="NZ_QQYZ01000007.1"/>
</dbReference>
<dbReference type="AlphaFoldDB" id="A0A430G4A6"/>
<accession>A0A430G4A6</accession>
<protein>
    <submittedName>
        <fullName evidence="2">DUF2059 domain-containing protein</fullName>
    </submittedName>
</protein>
<evidence type="ECO:0000313" key="3">
    <source>
        <dbReference type="Proteomes" id="UP000287746"/>
    </source>
</evidence>
<evidence type="ECO:0000256" key="1">
    <source>
        <dbReference type="SAM" id="SignalP"/>
    </source>
</evidence>
<evidence type="ECO:0000313" key="2">
    <source>
        <dbReference type="EMBL" id="RSY85992.1"/>
    </source>
</evidence>
<comment type="caution">
    <text evidence="2">The sequence shown here is derived from an EMBL/GenBank/DDBJ whole genome shotgun (WGS) entry which is preliminary data.</text>
</comment>